<reference evidence="1 2" key="1">
    <citation type="journal article" date="2016" name="Nat. Commun.">
        <title>Thousands of microbial genomes shed light on interconnected biogeochemical processes in an aquifer system.</title>
        <authorList>
            <person name="Anantharaman K."/>
            <person name="Brown C.T."/>
            <person name="Hug L.A."/>
            <person name="Sharon I."/>
            <person name="Castelle C.J."/>
            <person name="Probst A.J."/>
            <person name="Thomas B.C."/>
            <person name="Singh A."/>
            <person name="Wilkins M.J."/>
            <person name="Karaoz U."/>
            <person name="Brodie E.L."/>
            <person name="Williams K.H."/>
            <person name="Hubbard S.S."/>
            <person name="Banfield J.F."/>
        </authorList>
    </citation>
    <scope>NUCLEOTIDE SEQUENCE [LARGE SCALE GENOMIC DNA]</scope>
</reference>
<dbReference type="AlphaFoldDB" id="A0A1G2K6P2"/>
<dbReference type="Proteomes" id="UP000177152">
    <property type="component" value="Unassembled WGS sequence"/>
</dbReference>
<protein>
    <submittedName>
        <fullName evidence="1">Uncharacterized protein</fullName>
    </submittedName>
</protein>
<name>A0A1G2K6P2_9BACT</name>
<evidence type="ECO:0000313" key="1">
    <source>
        <dbReference type="EMBL" id="OGZ95114.1"/>
    </source>
</evidence>
<sequence length="66" mass="7583">MVSQIATIPKKVSGGEELVVVKRSDFELFQKWQVEINDALAKVQRGREEYRKKKTIVASSPPRLLR</sequence>
<dbReference type="EMBL" id="MHQC01000017">
    <property type="protein sequence ID" value="OGZ95114.1"/>
    <property type="molecule type" value="Genomic_DNA"/>
</dbReference>
<proteinExistence type="predicted"/>
<accession>A0A1G2K6P2</accession>
<comment type="caution">
    <text evidence="1">The sequence shown here is derived from an EMBL/GenBank/DDBJ whole genome shotgun (WGS) entry which is preliminary data.</text>
</comment>
<evidence type="ECO:0000313" key="2">
    <source>
        <dbReference type="Proteomes" id="UP000177152"/>
    </source>
</evidence>
<gene>
    <name evidence="1" type="ORF">A2633_06295</name>
</gene>
<organism evidence="1 2">
    <name type="scientific">Candidatus Sungbacteria bacterium RIFCSPHIGHO2_01_FULL_47_32</name>
    <dbReference type="NCBI Taxonomy" id="1802264"/>
    <lineage>
        <taxon>Bacteria</taxon>
        <taxon>Candidatus Sungiibacteriota</taxon>
    </lineage>
</organism>